<dbReference type="STRING" id="69395.AQ619_13570"/>
<keyword evidence="2" id="KW-1185">Reference proteome</keyword>
<name>A0A0N7JHT5_9CAUL</name>
<dbReference type="EMBL" id="CP013002">
    <property type="protein sequence ID" value="ALL14290.1"/>
    <property type="molecule type" value="Genomic_DNA"/>
</dbReference>
<evidence type="ECO:0000313" key="2">
    <source>
        <dbReference type="Proteomes" id="UP000056905"/>
    </source>
</evidence>
<gene>
    <name evidence="1" type="ORF">AQ619_13570</name>
</gene>
<reference evidence="1 2" key="1">
    <citation type="submission" date="2015-10" db="EMBL/GenBank/DDBJ databases">
        <title>Conservation of the essential genome among Caulobacter and Brevundimonas species.</title>
        <authorList>
            <person name="Scott D."/>
            <person name="Ely B."/>
        </authorList>
    </citation>
    <scope>NUCLEOTIDE SEQUENCE [LARGE SCALE GENOMIC DNA]</scope>
    <source>
        <strain evidence="1 2">CB4</strain>
    </source>
</reference>
<accession>A0A0N7JHT5</accession>
<proteinExistence type="predicted"/>
<evidence type="ECO:0000313" key="1">
    <source>
        <dbReference type="EMBL" id="ALL14290.1"/>
    </source>
</evidence>
<sequence length="62" mass="7213">MIRALGRWLKFLRLMRGAAPHVLQNDLARVRRRQQAAAREAFLSRQHPAQRVFAGRDFGDTQ</sequence>
<protein>
    <submittedName>
        <fullName evidence="1">Uncharacterized protein</fullName>
    </submittedName>
</protein>
<dbReference type="KEGG" id="chq:AQ619_13570"/>
<dbReference type="AlphaFoldDB" id="A0A0N7JHT5"/>
<dbReference type="Proteomes" id="UP000056905">
    <property type="component" value="Chromosome"/>
</dbReference>
<organism evidence="1 2">
    <name type="scientific">Caulobacter henricii</name>
    <dbReference type="NCBI Taxonomy" id="69395"/>
    <lineage>
        <taxon>Bacteria</taxon>
        <taxon>Pseudomonadati</taxon>
        <taxon>Pseudomonadota</taxon>
        <taxon>Alphaproteobacteria</taxon>
        <taxon>Caulobacterales</taxon>
        <taxon>Caulobacteraceae</taxon>
        <taxon>Caulobacter</taxon>
    </lineage>
</organism>